<name>A0A3P6DFI3_BRAOL</name>
<accession>A0A3P6DFI3</accession>
<evidence type="ECO:0000313" key="1">
    <source>
        <dbReference type="EMBL" id="VDD22121.1"/>
    </source>
</evidence>
<sequence length="45" mass="5206">MICFPDFNIIHVPRARNQLLDPSIGSYVLLVVIFRSGYSVHLKFE</sequence>
<dbReference type="EMBL" id="LR031874">
    <property type="protein sequence ID" value="VDD22121.1"/>
    <property type="molecule type" value="Genomic_DNA"/>
</dbReference>
<organism evidence="1">
    <name type="scientific">Brassica oleracea</name>
    <name type="common">Wild cabbage</name>
    <dbReference type="NCBI Taxonomy" id="3712"/>
    <lineage>
        <taxon>Eukaryota</taxon>
        <taxon>Viridiplantae</taxon>
        <taxon>Streptophyta</taxon>
        <taxon>Embryophyta</taxon>
        <taxon>Tracheophyta</taxon>
        <taxon>Spermatophyta</taxon>
        <taxon>Magnoliopsida</taxon>
        <taxon>eudicotyledons</taxon>
        <taxon>Gunneridae</taxon>
        <taxon>Pentapetalae</taxon>
        <taxon>rosids</taxon>
        <taxon>malvids</taxon>
        <taxon>Brassicales</taxon>
        <taxon>Brassicaceae</taxon>
        <taxon>Brassiceae</taxon>
        <taxon>Brassica</taxon>
    </lineage>
</organism>
<reference evidence="1" key="1">
    <citation type="submission" date="2018-11" db="EMBL/GenBank/DDBJ databases">
        <authorList>
            <consortium name="Genoscope - CEA"/>
            <person name="William W."/>
        </authorList>
    </citation>
    <scope>NUCLEOTIDE SEQUENCE</scope>
</reference>
<protein>
    <submittedName>
        <fullName evidence="1">Uncharacterized protein</fullName>
    </submittedName>
</protein>
<gene>
    <name evidence="1" type="ORF">BOLC2T08385H</name>
</gene>
<dbReference type="AlphaFoldDB" id="A0A3P6DFI3"/>
<proteinExistence type="predicted"/>